<dbReference type="Pfam" id="PF09720">
    <property type="entry name" value="Unstab_antitox"/>
    <property type="match status" value="1"/>
</dbReference>
<dbReference type="RefSeq" id="WP_161057417.1">
    <property type="nucleotide sequence ID" value="NZ_WWCT01000025.1"/>
</dbReference>
<keyword evidence="2" id="KW-1185">Reference proteome</keyword>
<comment type="caution">
    <text evidence="1">The sequence shown here is derived from an EMBL/GenBank/DDBJ whole genome shotgun (WGS) entry which is preliminary data.</text>
</comment>
<protein>
    <submittedName>
        <fullName evidence="1">Addiction module component</fullName>
    </submittedName>
</protein>
<gene>
    <name evidence="1" type="ORF">GTP69_25005</name>
</gene>
<dbReference type="NCBIfam" id="TIGR02574">
    <property type="entry name" value="stabl_TIGR02574"/>
    <property type="match status" value="1"/>
</dbReference>
<proteinExistence type="predicted"/>
<name>A0ABW9W7K2_9BURK</name>
<accession>A0ABW9W7K2</accession>
<reference evidence="1 2" key="1">
    <citation type="submission" date="2019-12" db="EMBL/GenBank/DDBJ databases">
        <title>Novel species isolated from a subtropical stream in China.</title>
        <authorList>
            <person name="Lu H."/>
        </authorList>
    </citation>
    <scope>NUCLEOTIDE SEQUENCE [LARGE SCALE GENOMIC DNA]</scope>
    <source>
        <strain evidence="1 2">CY42W</strain>
    </source>
</reference>
<sequence length="75" mass="8542">MKDTLLAQAKTLPVDDQIELVEAIWNGLVDRHEVPPPTRQQQEELDRRLQRHLANPDDVMSLDDVTAAVKTSLQK</sequence>
<evidence type="ECO:0000313" key="1">
    <source>
        <dbReference type="EMBL" id="MYN29667.1"/>
    </source>
</evidence>
<dbReference type="InterPro" id="IPR013406">
    <property type="entry name" value="CHP02574_addiction_mod"/>
</dbReference>
<organism evidence="1 2">
    <name type="scientific">Duganella levis</name>
    <dbReference type="NCBI Taxonomy" id="2692169"/>
    <lineage>
        <taxon>Bacteria</taxon>
        <taxon>Pseudomonadati</taxon>
        <taxon>Pseudomonadota</taxon>
        <taxon>Betaproteobacteria</taxon>
        <taxon>Burkholderiales</taxon>
        <taxon>Oxalobacteraceae</taxon>
        <taxon>Telluria group</taxon>
        <taxon>Duganella</taxon>
    </lineage>
</organism>
<evidence type="ECO:0000313" key="2">
    <source>
        <dbReference type="Proteomes" id="UP000642144"/>
    </source>
</evidence>
<dbReference type="Proteomes" id="UP000642144">
    <property type="component" value="Unassembled WGS sequence"/>
</dbReference>
<dbReference type="EMBL" id="WWCT01000025">
    <property type="protein sequence ID" value="MYN29667.1"/>
    <property type="molecule type" value="Genomic_DNA"/>
</dbReference>